<dbReference type="InterPro" id="IPR038084">
    <property type="entry name" value="PduO/GlcC-like_sf"/>
</dbReference>
<organism evidence="2 3">
    <name type="scientific">Parasphingopyxis marina</name>
    <dbReference type="NCBI Taxonomy" id="2761622"/>
    <lineage>
        <taxon>Bacteria</taxon>
        <taxon>Pseudomonadati</taxon>
        <taxon>Pseudomonadota</taxon>
        <taxon>Alphaproteobacteria</taxon>
        <taxon>Sphingomonadales</taxon>
        <taxon>Sphingomonadaceae</taxon>
        <taxon>Parasphingopyxis</taxon>
    </lineage>
</organism>
<name>A0A842I074_9SPHN</name>
<proteinExistence type="predicted"/>
<evidence type="ECO:0000313" key="3">
    <source>
        <dbReference type="Proteomes" id="UP000564378"/>
    </source>
</evidence>
<sequence length="155" mass="15454">MKIHIGLGAAILLAAPSTAQTPRPGLDYASASTIVGSCVQWAMENDRNVAIAVMDNRGMLVAFAHMDGASAAVGELARWKANGSAMFGRATADIGALNPPPNLPHAATLTGGVPIYTADGVPLGGVGTSGLRPDEDAACGTAGVEAAGLTTSRGE</sequence>
<reference evidence="2 3" key="1">
    <citation type="submission" date="2020-08" db="EMBL/GenBank/DDBJ databases">
        <title>Draft genome sequence of Parasphingopyxis sp. GrpM-11.</title>
        <authorList>
            <person name="Oh J."/>
            <person name="Roh D.-H."/>
        </authorList>
    </citation>
    <scope>NUCLEOTIDE SEQUENCE [LARGE SCALE GENOMIC DNA]</scope>
    <source>
        <strain evidence="2 3">GrpM-11</strain>
    </source>
</reference>
<dbReference type="InterPro" id="IPR005624">
    <property type="entry name" value="PduO/GlcC-like"/>
</dbReference>
<dbReference type="EMBL" id="JACJVJ010000003">
    <property type="protein sequence ID" value="MBC2778866.1"/>
    <property type="molecule type" value="Genomic_DNA"/>
</dbReference>
<dbReference type="Gene3D" id="3.30.450.150">
    <property type="entry name" value="Haem-degrading domain"/>
    <property type="match status" value="1"/>
</dbReference>
<dbReference type="AlphaFoldDB" id="A0A842I074"/>
<dbReference type="PANTHER" id="PTHR34309">
    <property type="entry name" value="SLR1406 PROTEIN"/>
    <property type="match status" value="1"/>
</dbReference>
<evidence type="ECO:0000313" key="2">
    <source>
        <dbReference type="EMBL" id="MBC2778866.1"/>
    </source>
</evidence>
<accession>A0A842I074</accession>
<keyword evidence="3" id="KW-1185">Reference proteome</keyword>
<dbReference type="InterPro" id="IPR052517">
    <property type="entry name" value="GlcG_carb_metab_protein"/>
</dbReference>
<dbReference type="Pfam" id="PF03928">
    <property type="entry name" value="HbpS-like"/>
    <property type="match status" value="1"/>
</dbReference>
<protein>
    <submittedName>
        <fullName evidence="2">Heme-binding protein</fullName>
    </submittedName>
</protein>
<feature type="signal peptide" evidence="1">
    <location>
        <begin position="1"/>
        <end position="19"/>
    </location>
</feature>
<keyword evidence="1" id="KW-0732">Signal</keyword>
<dbReference type="SUPFAM" id="SSF143744">
    <property type="entry name" value="GlcG-like"/>
    <property type="match status" value="1"/>
</dbReference>
<feature type="chain" id="PRO_5032485151" evidence="1">
    <location>
        <begin position="20"/>
        <end position="155"/>
    </location>
</feature>
<dbReference type="RefSeq" id="WP_185802181.1">
    <property type="nucleotide sequence ID" value="NZ_JACJVJ010000003.1"/>
</dbReference>
<evidence type="ECO:0000256" key="1">
    <source>
        <dbReference type="SAM" id="SignalP"/>
    </source>
</evidence>
<gene>
    <name evidence="2" type="ORF">H6P80_14675</name>
</gene>
<dbReference type="Proteomes" id="UP000564378">
    <property type="component" value="Unassembled WGS sequence"/>
</dbReference>
<comment type="caution">
    <text evidence="2">The sequence shown here is derived from an EMBL/GenBank/DDBJ whole genome shotgun (WGS) entry which is preliminary data.</text>
</comment>
<dbReference type="PANTHER" id="PTHR34309:SF10">
    <property type="entry name" value="SLR1406 PROTEIN"/>
    <property type="match status" value="1"/>
</dbReference>